<dbReference type="InterPro" id="IPR012338">
    <property type="entry name" value="Beta-lactam/transpept-like"/>
</dbReference>
<dbReference type="GO" id="GO:0008658">
    <property type="term" value="F:penicillin binding"/>
    <property type="evidence" value="ECO:0007669"/>
    <property type="project" value="InterPro"/>
</dbReference>
<dbReference type="NCBIfam" id="TIGR03423">
    <property type="entry name" value="pbp2_mrdA"/>
    <property type="match status" value="1"/>
</dbReference>
<evidence type="ECO:0000256" key="1">
    <source>
        <dbReference type="ARBA" id="ARBA00004167"/>
    </source>
</evidence>
<keyword evidence="6" id="KW-0645">Protease</keyword>
<keyword evidence="5" id="KW-0997">Cell inner membrane</keyword>
<evidence type="ECO:0000313" key="18">
    <source>
        <dbReference type="Proteomes" id="UP000053051"/>
    </source>
</evidence>
<evidence type="ECO:0000256" key="2">
    <source>
        <dbReference type="ARBA" id="ARBA00004236"/>
    </source>
</evidence>
<evidence type="ECO:0000313" key="17">
    <source>
        <dbReference type="EMBL" id="CCH68365.1"/>
    </source>
</evidence>
<keyword evidence="12 14" id="KW-0472">Membrane</keyword>
<evidence type="ECO:0000256" key="10">
    <source>
        <dbReference type="ARBA" id="ARBA00022984"/>
    </source>
</evidence>
<dbReference type="GO" id="GO:0016757">
    <property type="term" value="F:glycosyltransferase activity"/>
    <property type="evidence" value="ECO:0007669"/>
    <property type="project" value="UniProtKB-KW"/>
</dbReference>
<evidence type="ECO:0000256" key="4">
    <source>
        <dbReference type="ARBA" id="ARBA00022475"/>
    </source>
</evidence>
<dbReference type="GO" id="GO:0051301">
    <property type="term" value="P:cell division"/>
    <property type="evidence" value="ECO:0007669"/>
    <property type="project" value="UniProtKB-KW"/>
</dbReference>
<evidence type="ECO:0000256" key="12">
    <source>
        <dbReference type="ARBA" id="ARBA00023136"/>
    </source>
</evidence>
<feature type="domain" description="Penicillin-binding protein transpeptidase" evidence="15">
    <location>
        <begin position="271"/>
        <end position="587"/>
    </location>
</feature>
<evidence type="ECO:0000256" key="8">
    <source>
        <dbReference type="ARBA" id="ARBA00022801"/>
    </source>
</evidence>
<feature type="domain" description="Penicillin-binding protein dimerisation" evidence="16">
    <location>
        <begin position="68"/>
        <end position="238"/>
    </location>
</feature>
<dbReference type="AlphaFoldDB" id="M1X3D1"/>
<proteinExistence type="inferred from homology"/>
<sequence>MALLEFPNLSVNKITRTVGKKPQAVFFLIFTLLIMGIIASRLAFLQLVEGSNYRKRAEANRVRTILKQPERGNIFDRNGKLLATTRYPHSAYVWPMAHTRPTWSKVGPLLSQILKIPQKEIEEVLQEKGYNVETLVRIARNLNLEQITALKEYENELQDVEIHAEAVRYYPHGKYIAHVIGYTRELTAEQLAKKKKDGYRLGDVIGQQGIEKTYEKILRGEWGGQQVEVDHRGRPIRVLGEKQAKSGRNIKLTLNLDIQRSADKALNGYNGAVVVMNPNNGAILALVSHPTFEPNIFSEQRPSPKALQNILSGKSHPLVNRALSSFPPASTFKIVTTVAALESGKFSPKTILQTYPSLTIDGTNFREWNRMGFGAIGFSKAIAMSSDTFFYQIAQIIGGQTLIDWAQKFGFGKPTGIDLSGESKGLVPDKYWKRRKWKMSWTVGDSINISIGQGALLTTPLQVAVMFSVPANGGNIVQPHLIDINNKVTNHYQEIKMKRTTLKILQDSLRMVITEGTGKGLNRPTVPPIAGKSGTAEAWKGKVKQNHAWFGAYAPADKPEIVVVAFAEHAGGSGSNVAGPMILQIMEEYFRQKLPGKDKSLLEISDNS</sequence>
<dbReference type="Gene3D" id="3.30.1390.30">
    <property type="entry name" value="Penicillin-binding protein 2a, domain 3"/>
    <property type="match status" value="1"/>
</dbReference>
<evidence type="ECO:0000256" key="11">
    <source>
        <dbReference type="ARBA" id="ARBA00022989"/>
    </source>
</evidence>
<accession>M1X3D1</accession>
<keyword evidence="10" id="KW-0573">Peptidoglycan synthesis</keyword>
<dbReference type="GO" id="GO:0009252">
    <property type="term" value="P:peptidoglycan biosynthetic process"/>
    <property type="evidence" value="ECO:0007669"/>
    <property type="project" value="UniProtKB-KW"/>
</dbReference>
<organism evidence="17 18">
    <name type="scientific">Richelia intracellularis HH01</name>
    <dbReference type="NCBI Taxonomy" id="1165094"/>
    <lineage>
        <taxon>Bacteria</taxon>
        <taxon>Bacillati</taxon>
        <taxon>Cyanobacteriota</taxon>
        <taxon>Cyanophyceae</taxon>
        <taxon>Nostocales</taxon>
        <taxon>Nostocaceae</taxon>
        <taxon>Richelia</taxon>
    </lineage>
</organism>
<dbReference type="PANTHER" id="PTHR30627:SF2">
    <property type="entry name" value="PEPTIDOGLYCAN D,D-TRANSPEPTIDASE MRDA"/>
    <property type="match status" value="1"/>
</dbReference>
<keyword evidence="17" id="KW-0808">Transferase</keyword>
<evidence type="ECO:0000256" key="7">
    <source>
        <dbReference type="ARBA" id="ARBA00022692"/>
    </source>
</evidence>
<dbReference type="Pfam" id="PF00905">
    <property type="entry name" value="Transpeptidase"/>
    <property type="match status" value="1"/>
</dbReference>
<dbReference type="GO" id="GO:0006508">
    <property type="term" value="P:proteolysis"/>
    <property type="evidence" value="ECO:0007669"/>
    <property type="project" value="UniProtKB-KW"/>
</dbReference>
<keyword evidence="11 14" id="KW-1133">Transmembrane helix</keyword>
<dbReference type="SUPFAM" id="SSF56601">
    <property type="entry name" value="beta-lactamase/transpeptidase-like"/>
    <property type="match status" value="1"/>
</dbReference>
<evidence type="ECO:0000256" key="9">
    <source>
        <dbReference type="ARBA" id="ARBA00022960"/>
    </source>
</evidence>
<name>M1X3D1_9NOST</name>
<feature type="transmembrane region" description="Helical" evidence="14">
    <location>
        <begin position="24"/>
        <end position="44"/>
    </location>
</feature>
<gene>
    <name evidence="17" type="ORF">RINTHH_22100</name>
</gene>
<evidence type="ECO:0000256" key="13">
    <source>
        <dbReference type="ARBA" id="ARBA00023316"/>
    </source>
</evidence>
<dbReference type="STRING" id="1165094.RINTHH_22100"/>
<dbReference type="InterPro" id="IPR017790">
    <property type="entry name" value="Penicillin-binding_protein_2"/>
</dbReference>
<comment type="similarity">
    <text evidence="3">Belongs to the transpeptidase family.</text>
</comment>
<dbReference type="InterPro" id="IPR036138">
    <property type="entry name" value="PBP_dimer_sf"/>
</dbReference>
<keyword evidence="4" id="KW-1003">Cell membrane</keyword>
<dbReference type="PANTHER" id="PTHR30627">
    <property type="entry name" value="PEPTIDOGLYCAN D,D-TRANSPEPTIDASE"/>
    <property type="match status" value="1"/>
</dbReference>
<dbReference type="InterPro" id="IPR001460">
    <property type="entry name" value="PCN-bd_Tpept"/>
</dbReference>
<keyword evidence="7 14" id="KW-0812">Transmembrane</keyword>
<keyword evidence="17" id="KW-0328">Glycosyltransferase</keyword>
<keyword evidence="17" id="KW-0132">Cell division</keyword>
<evidence type="ECO:0000256" key="3">
    <source>
        <dbReference type="ARBA" id="ARBA00007171"/>
    </source>
</evidence>
<evidence type="ECO:0000259" key="16">
    <source>
        <dbReference type="Pfam" id="PF03717"/>
    </source>
</evidence>
<dbReference type="InterPro" id="IPR005311">
    <property type="entry name" value="PBP_dimer"/>
</dbReference>
<dbReference type="RefSeq" id="WP_008235953.1">
    <property type="nucleotide sequence ID" value="NZ_CAIY01000088.1"/>
</dbReference>
<dbReference type="GO" id="GO:0071972">
    <property type="term" value="F:peptidoglycan L,D-transpeptidase activity"/>
    <property type="evidence" value="ECO:0007669"/>
    <property type="project" value="TreeGrafter"/>
</dbReference>
<dbReference type="SUPFAM" id="SSF56519">
    <property type="entry name" value="Penicillin binding protein dimerisation domain"/>
    <property type="match status" value="1"/>
</dbReference>
<dbReference type="Gene3D" id="3.90.1310.10">
    <property type="entry name" value="Penicillin-binding protein 2a (Domain 2)"/>
    <property type="match status" value="1"/>
</dbReference>
<keyword evidence="8" id="KW-0378">Hydrolase</keyword>
<keyword evidence="13" id="KW-0961">Cell wall biogenesis/degradation</keyword>
<reference evidence="18" key="2">
    <citation type="submission" date="2016-01" db="EMBL/GenBank/DDBJ databases">
        <title>Diatom-associated endosymboitic cyanobacterium lacks core nitrogen metabolism enzymes.</title>
        <authorList>
            <person name="Hilton J.A."/>
            <person name="Foster R.A."/>
            <person name="Tripp H.J."/>
            <person name="Carter B.J."/>
            <person name="Zehr J.P."/>
            <person name="Villareal T.A."/>
        </authorList>
    </citation>
    <scope>NUCLEOTIDE SEQUENCE [LARGE SCALE GENOMIC DNA]</scope>
    <source>
        <strain evidence="18">HH01</strain>
    </source>
</reference>
<dbReference type="GO" id="GO:0005886">
    <property type="term" value="C:plasma membrane"/>
    <property type="evidence" value="ECO:0007669"/>
    <property type="project" value="UniProtKB-SubCell"/>
</dbReference>
<comment type="subcellular location">
    <subcellularLocation>
        <location evidence="2">Cell membrane</location>
    </subcellularLocation>
    <subcellularLocation>
        <location evidence="1">Membrane</location>
        <topology evidence="1">Single-pass membrane protein</topology>
    </subcellularLocation>
</comment>
<evidence type="ECO:0000259" key="15">
    <source>
        <dbReference type="Pfam" id="PF00905"/>
    </source>
</evidence>
<dbReference type="GO" id="GO:0071555">
    <property type="term" value="P:cell wall organization"/>
    <property type="evidence" value="ECO:0007669"/>
    <property type="project" value="UniProtKB-KW"/>
</dbReference>
<evidence type="ECO:0000256" key="14">
    <source>
        <dbReference type="SAM" id="Phobius"/>
    </source>
</evidence>
<comment type="caution">
    <text evidence="17">The sequence shown here is derived from an EMBL/GenBank/DDBJ whole genome shotgun (WGS) entry which is preliminary data.</text>
</comment>
<keyword evidence="9" id="KW-0133">Cell shape</keyword>
<dbReference type="EC" id="2.4.1.129" evidence="17"/>
<evidence type="ECO:0000256" key="5">
    <source>
        <dbReference type="ARBA" id="ARBA00022519"/>
    </source>
</evidence>
<keyword evidence="18" id="KW-1185">Reference proteome</keyword>
<dbReference type="EMBL" id="CAIY01000088">
    <property type="protein sequence ID" value="CCH68365.1"/>
    <property type="molecule type" value="Genomic_DNA"/>
</dbReference>
<dbReference type="GO" id="GO:0008360">
    <property type="term" value="P:regulation of cell shape"/>
    <property type="evidence" value="ECO:0007669"/>
    <property type="project" value="UniProtKB-KW"/>
</dbReference>
<dbReference type="GO" id="GO:0009002">
    <property type="term" value="F:serine-type D-Ala-D-Ala carboxypeptidase activity"/>
    <property type="evidence" value="ECO:0007669"/>
    <property type="project" value="InterPro"/>
</dbReference>
<dbReference type="Proteomes" id="UP000053051">
    <property type="component" value="Unassembled WGS sequence"/>
</dbReference>
<protein>
    <submittedName>
        <fullName evidence="17">Cell division protein FtsI [Peptidoglycan synthetase]</fullName>
        <ecNumber evidence="17">2.4.1.129</ecNumber>
    </submittedName>
</protein>
<reference evidence="17 18" key="1">
    <citation type="submission" date="2012-05" db="EMBL/GenBank/DDBJ databases">
        <authorList>
            <person name="Hilton J."/>
        </authorList>
    </citation>
    <scope>NUCLEOTIDE SEQUENCE [LARGE SCALE GENOMIC DNA]</scope>
    <source>
        <strain evidence="17 18">HH01</strain>
    </source>
</reference>
<dbReference type="InterPro" id="IPR050515">
    <property type="entry name" value="Beta-lactam/transpept"/>
</dbReference>
<keyword evidence="17" id="KW-0131">Cell cycle</keyword>
<dbReference type="Gene3D" id="3.40.710.10">
    <property type="entry name" value="DD-peptidase/beta-lactamase superfamily"/>
    <property type="match status" value="1"/>
</dbReference>
<dbReference type="OrthoDB" id="9766847at2"/>
<dbReference type="Pfam" id="PF03717">
    <property type="entry name" value="PBP_dimer"/>
    <property type="match status" value="1"/>
</dbReference>
<evidence type="ECO:0000256" key="6">
    <source>
        <dbReference type="ARBA" id="ARBA00022670"/>
    </source>
</evidence>